<dbReference type="InterPro" id="IPR032675">
    <property type="entry name" value="LRR_dom_sf"/>
</dbReference>
<keyword evidence="1" id="KW-0479">Metal-binding</keyword>
<comment type="caution">
    <text evidence="4">The sequence shown here is derived from an EMBL/GenBank/DDBJ whole genome shotgun (WGS) entry which is preliminary data.</text>
</comment>
<dbReference type="PROSITE" id="PS50020">
    <property type="entry name" value="WW_DOMAIN_2"/>
    <property type="match status" value="1"/>
</dbReference>
<dbReference type="PROSITE" id="PS50096">
    <property type="entry name" value="IQ"/>
    <property type="match status" value="5"/>
</dbReference>
<dbReference type="PROSITE" id="PS01159">
    <property type="entry name" value="WW_DOMAIN_1"/>
    <property type="match status" value="1"/>
</dbReference>
<dbReference type="SMART" id="SM00367">
    <property type="entry name" value="LRR_CC"/>
    <property type="match status" value="15"/>
</dbReference>
<dbReference type="PANTHER" id="PTHR13318">
    <property type="entry name" value="PARTNER OF PAIRED, ISOFORM B-RELATED"/>
    <property type="match status" value="1"/>
</dbReference>
<sequence>MSIIPKGLRGKKRKSHIGIKLEALDSPINPKLLPERAQALLSSIGNLAYNQLPPELLQGYDIDLSMWTLITFDSCLEKLTRNQFSVATISNQALESPKHLTKTPSMSPSKQIKGMSINLKNGEHITDRGIRSIISSVGTSLQSLVLKSCPKITDLVIHAIATNCRYIRRLDLSHLPQLDGSGIAALGDCCGYLEELSVNGCRQLPEYVLLKVTSGCYRLRVLDVAQCCHMTDQLLTSISQSCRHIQHINVSECREISDVGWQKLALSCLDLTQVNLTRSEFQYKLTDMCLLSYSEHSKILQHISLSGCDYLTDAGISWLASGCAALTHVDISYCVKLTDYSLRSLGEGCLHLSFLDISSCARMSDVGLKYLSVGCSELSTLRMKGIIFASAGAIDNTQDSHTLQGFAALGLRCTKLQHLDATKCIRIDDMALKKIAHGFHDLVYLSFVQCSKITSSGICSIAAHCTKLKSLLLTDCIHIDDNALSSIGKHLHSLETLKLRGCERISTKGIQKISQGCHLLSVLDLTGCTLIDDMGLLAICEGLTNLQNLWLSGLQQLTIVGISWLAERCPNIMLLDVTHSSISHVALKPLRTAWKYGVLRDISKCHGIFPLHRAQDMLFIDKYGHCWKAAIKIQCMYRVKVARRIAAAQREQALMRWAANRMQSIFRGRQARRYVWVRRLQLRKQTQAATLIQCTYRAKKARELAERLRKEAEAAHRVRMAIRIQTAWRCKKARGLLIAKREALAQLIKTRNAAARVLQRSLRKFVWRKRSRLHHEACLARHRERDAAARKLQTIYRGRAARLKALELRCKQEIMLLKRHCAATLLQLAFRRRRERRIFALRVAQRVAETAAATRVQRQFRARRNMLAYQVLQYNRQMQALIVAARKVQSAWRCKQGRLGLHMLKFLKDKEYDERVAAAIKLQTIFRGRKARQFAAKAQQDAILRLIMEAKMKNHLATVIQAGWRGKKGRDRHKQAIFARKKLWKEVPNVENGTKHQDTGEIRHRMPQDMLDLLPHPHCDDCDVKEAATECKDCQEFFCKECFEAIHAGGKRRRHGFRSLYDYYNKRIDYGEGEFPSLWPSEIEQDELDGWYLRSSTVRDPDVVIDVWEKYIDHNTHREWYFNNKTKVSTYVPPEEFKASAQAISLAWVRKYDITNRVDYYFNQITGHRTFDRPATFIEKTLDKSTTYTEIALDQPATYTEIAQPEILATEIWSKHWDEAYQVYYYFNAAANESTYERPETFNE</sequence>
<dbReference type="InterPro" id="IPR001611">
    <property type="entry name" value="Leu-rich_rpt"/>
</dbReference>
<dbReference type="SMART" id="SM00456">
    <property type="entry name" value="WW"/>
    <property type="match status" value="3"/>
</dbReference>
<dbReference type="SUPFAM" id="SSF52047">
    <property type="entry name" value="RNI-like"/>
    <property type="match status" value="2"/>
</dbReference>
<evidence type="ECO:0000259" key="3">
    <source>
        <dbReference type="PROSITE" id="PS50119"/>
    </source>
</evidence>
<dbReference type="CDD" id="cd23767">
    <property type="entry name" value="IQCD"/>
    <property type="match status" value="2"/>
</dbReference>
<dbReference type="Pfam" id="PF00612">
    <property type="entry name" value="IQ"/>
    <property type="match status" value="3"/>
</dbReference>
<evidence type="ECO:0000259" key="2">
    <source>
        <dbReference type="PROSITE" id="PS50020"/>
    </source>
</evidence>
<evidence type="ECO:0000313" key="5">
    <source>
        <dbReference type="Proteomes" id="UP000243217"/>
    </source>
</evidence>
<dbReference type="Proteomes" id="UP000243217">
    <property type="component" value="Unassembled WGS sequence"/>
</dbReference>
<reference evidence="4 5" key="1">
    <citation type="journal article" date="2014" name="Genome Biol. Evol.">
        <title>The secreted proteins of Achlya hypogyna and Thraustotheca clavata identify the ancestral oomycete secretome and reveal gene acquisitions by horizontal gene transfer.</title>
        <authorList>
            <person name="Misner I."/>
            <person name="Blouin N."/>
            <person name="Leonard G."/>
            <person name="Richards T.A."/>
            <person name="Lane C.E."/>
        </authorList>
    </citation>
    <scope>NUCLEOTIDE SEQUENCE [LARGE SCALE GENOMIC DNA]</scope>
    <source>
        <strain evidence="4 5">ATCC 34112</strain>
    </source>
</reference>
<keyword evidence="1" id="KW-0862">Zinc</keyword>
<dbReference type="InterPro" id="IPR057207">
    <property type="entry name" value="FBXL15_LRR"/>
</dbReference>
<dbReference type="InterPro" id="IPR001202">
    <property type="entry name" value="WW_dom"/>
</dbReference>
<dbReference type="SMART" id="SM00015">
    <property type="entry name" value="IQ"/>
    <property type="match status" value="9"/>
</dbReference>
<feature type="domain" description="WW" evidence="2">
    <location>
        <begin position="1108"/>
        <end position="1136"/>
    </location>
</feature>
<dbReference type="CDD" id="cd00201">
    <property type="entry name" value="WW"/>
    <property type="match status" value="1"/>
</dbReference>
<dbReference type="Gene3D" id="2.20.70.10">
    <property type="match status" value="2"/>
</dbReference>
<evidence type="ECO:0000256" key="1">
    <source>
        <dbReference type="PROSITE-ProRule" id="PRU00024"/>
    </source>
</evidence>
<dbReference type="OrthoDB" id="550575at2759"/>
<dbReference type="Gene3D" id="1.20.5.190">
    <property type="match status" value="1"/>
</dbReference>
<dbReference type="EMBL" id="JNBS01002314">
    <property type="protein sequence ID" value="OQR92595.1"/>
    <property type="molecule type" value="Genomic_DNA"/>
</dbReference>
<name>A0A1V9Z3M1_9STRA</name>
<dbReference type="GO" id="GO:0019005">
    <property type="term" value="C:SCF ubiquitin ligase complex"/>
    <property type="evidence" value="ECO:0007669"/>
    <property type="project" value="TreeGrafter"/>
</dbReference>
<dbReference type="GO" id="GO:0008270">
    <property type="term" value="F:zinc ion binding"/>
    <property type="evidence" value="ECO:0007669"/>
    <property type="project" value="UniProtKB-KW"/>
</dbReference>
<keyword evidence="5" id="KW-1185">Reference proteome</keyword>
<dbReference type="Gene3D" id="3.80.10.10">
    <property type="entry name" value="Ribonuclease Inhibitor"/>
    <property type="match status" value="3"/>
</dbReference>
<dbReference type="InterPro" id="IPR006553">
    <property type="entry name" value="Leu-rich_rpt_Cys-con_subtyp"/>
</dbReference>
<dbReference type="Pfam" id="PF25372">
    <property type="entry name" value="DUF7885"/>
    <property type="match status" value="1"/>
</dbReference>
<dbReference type="PANTHER" id="PTHR13318:SF95">
    <property type="entry name" value="F-BOX PROTEIN YLR352W"/>
    <property type="match status" value="1"/>
</dbReference>
<dbReference type="InterPro" id="IPR000048">
    <property type="entry name" value="IQ_motif_EF-hand-BS"/>
</dbReference>
<accession>A0A1V9Z3M1</accession>
<dbReference type="PROSITE" id="PS50119">
    <property type="entry name" value="ZF_BBOX"/>
    <property type="match status" value="1"/>
</dbReference>
<dbReference type="GO" id="GO:0031146">
    <property type="term" value="P:SCF-dependent proteasomal ubiquitin-dependent protein catabolic process"/>
    <property type="evidence" value="ECO:0007669"/>
    <property type="project" value="TreeGrafter"/>
</dbReference>
<organism evidence="4 5">
    <name type="scientific">Thraustotheca clavata</name>
    <dbReference type="NCBI Taxonomy" id="74557"/>
    <lineage>
        <taxon>Eukaryota</taxon>
        <taxon>Sar</taxon>
        <taxon>Stramenopiles</taxon>
        <taxon>Oomycota</taxon>
        <taxon>Saprolegniomycetes</taxon>
        <taxon>Saprolegniales</taxon>
        <taxon>Achlyaceae</taxon>
        <taxon>Thraustotheca</taxon>
    </lineage>
</organism>
<keyword evidence="1" id="KW-0863">Zinc-finger</keyword>
<evidence type="ECO:0000313" key="4">
    <source>
        <dbReference type="EMBL" id="OQR92595.1"/>
    </source>
</evidence>
<evidence type="ECO:0008006" key="6">
    <source>
        <dbReference type="Google" id="ProtNLM"/>
    </source>
</evidence>
<dbReference type="InterPro" id="IPR000315">
    <property type="entry name" value="Znf_B-box"/>
</dbReference>
<protein>
    <recommendedName>
        <fullName evidence="6">WW domain-containing protein</fullName>
    </recommendedName>
</protein>
<proteinExistence type="predicted"/>
<gene>
    <name evidence="4" type="ORF">THRCLA_08666</name>
</gene>
<dbReference type="Pfam" id="PF13516">
    <property type="entry name" value="LRR_6"/>
    <property type="match status" value="2"/>
</dbReference>
<dbReference type="AlphaFoldDB" id="A0A1V9Z3M1"/>
<feature type="domain" description="B box-type" evidence="3">
    <location>
        <begin position="1019"/>
        <end position="1060"/>
    </location>
</feature>